<accession>A0ABU1IMF1</accession>
<organism evidence="3 4">
    <name type="scientific">Desmospora profundinema</name>
    <dbReference type="NCBI Taxonomy" id="1571184"/>
    <lineage>
        <taxon>Bacteria</taxon>
        <taxon>Bacillati</taxon>
        <taxon>Bacillota</taxon>
        <taxon>Bacilli</taxon>
        <taxon>Bacillales</taxon>
        <taxon>Thermoactinomycetaceae</taxon>
        <taxon>Desmospora</taxon>
    </lineage>
</organism>
<gene>
    <name evidence="3" type="ORF">JOE21_001882</name>
</gene>
<protein>
    <submittedName>
        <fullName evidence="3">Glycosyltransferase involved in cell wall biosynthesis</fullName>
    </submittedName>
</protein>
<evidence type="ECO:0000256" key="1">
    <source>
        <dbReference type="SAM" id="Phobius"/>
    </source>
</evidence>
<comment type="caution">
    <text evidence="3">The sequence shown here is derived from an EMBL/GenBank/DDBJ whole genome shotgun (WGS) entry which is preliminary data.</text>
</comment>
<feature type="transmembrane region" description="Helical" evidence="1">
    <location>
        <begin position="257"/>
        <end position="290"/>
    </location>
</feature>
<feature type="domain" description="Glycosyltransferase 2-like" evidence="2">
    <location>
        <begin position="14"/>
        <end position="185"/>
    </location>
</feature>
<dbReference type="Proteomes" id="UP001185012">
    <property type="component" value="Unassembled WGS sequence"/>
</dbReference>
<proteinExistence type="predicted"/>
<dbReference type="Pfam" id="PF00535">
    <property type="entry name" value="Glycos_transf_2"/>
    <property type="match status" value="1"/>
</dbReference>
<sequence>MITIEEKNGDLIFSFLLVVRNEEDYIENLLEAILHQDFPHDRYEIIIVDGESTDRTPEMVESFERRYPDRIRSYMNPRKTLATGWNIGIQHSRGRYVIRVDGHSQIPRDFLSRTYEVAQKVPDAACVGGIIESKGTGFWGEVNAYVYSHPFGVGNSKFRTTKNEWEGYVDTVPYAAYKREIFEEVGYFDESLKRNEDLEMHARIRQAGGSFFLSTWIRSTYYVRNTLPALMHKSFSDGKWTLVASKRGMGVLRGRHLIPFLVVMMSLGFTVASLFSAVAWSVFLVLMGAYGSLLLVSSWGLKRQKGWKYFVPAMTSFFLLHFSRGFGSAAGLLSREYWGKERGYEERYGEKVTNAAR</sequence>
<dbReference type="PANTHER" id="PTHR43685">
    <property type="entry name" value="GLYCOSYLTRANSFERASE"/>
    <property type="match status" value="1"/>
</dbReference>
<dbReference type="PANTHER" id="PTHR43685:SF2">
    <property type="entry name" value="GLYCOSYLTRANSFERASE 2-LIKE DOMAIN-CONTAINING PROTEIN"/>
    <property type="match status" value="1"/>
</dbReference>
<dbReference type="CDD" id="cd02525">
    <property type="entry name" value="Succinoglycan_BP_ExoA"/>
    <property type="match status" value="1"/>
</dbReference>
<dbReference type="InterPro" id="IPR029044">
    <property type="entry name" value="Nucleotide-diphossugar_trans"/>
</dbReference>
<dbReference type="InterPro" id="IPR050834">
    <property type="entry name" value="Glycosyltransf_2"/>
</dbReference>
<keyword evidence="1" id="KW-1133">Transmembrane helix</keyword>
<name>A0ABU1IMF1_9BACL</name>
<evidence type="ECO:0000313" key="4">
    <source>
        <dbReference type="Proteomes" id="UP001185012"/>
    </source>
</evidence>
<reference evidence="3 4" key="1">
    <citation type="submission" date="2023-07" db="EMBL/GenBank/DDBJ databases">
        <title>Genomic Encyclopedia of Type Strains, Phase IV (KMG-IV): sequencing the most valuable type-strain genomes for metagenomic binning, comparative biology and taxonomic classification.</title>
        <authorList>
            <person name="Goeker M."/>
        </authorList>
    </citation>
    <scope>NUCLEOTIDE SEQUENCE [LARGE SCALE GENOMIC DNA]</scope>
    <source>
        <strain evidence="3 4">DSM 45903</strain>
    </source>
</reference>
<dbReference type="SUPFAM" id="SSF53448">
    <property type="entry name" value="Nucleotide-diphospho-sugar transferases"/>
    <property type="match status" value="1"/>
</dbReference>
<keyword evidence="1" id="KW-0472">Membrane</keyword>
<dbReference type="Gene3D" id="3.90.550.10">
    <property type="entry name" value="Spore Coat Polysaccharide Biosynthesis Protein SpsA, Chain A"/>
    <property type="match status" value="1"/>
</dbReference>
<evidence type="ECO:0000259" key="2">
    <source>
        <dbReference type="Pfam" id="PF00535"/>
    </source>
</evidence>
<dbReference type="EMBL" id="JAVDQG010000004">
    <property type="protein sequence ID" value="MDR6225876.1"/>
    <property type="molecule type" value="Genomic_DNA"/>
</dbReference>
<keyword evidence="1" id="KW-0812">Transmembrane</keyword>
<evidence type="ECO:0000313" key="3">
    <source>
        <dbReference type="EMBL" id="MDR6225876.1"/>
    </source>
</evidence>
<keyword evidence="4" id="KW-1185">Reference proteome</keyword>
<dbReference type="RefSeq" id="WP_309865047.1">
    <property type="nucleotide sequence ID" value="NZ_JAVDQG010000004.1"/>
</dbReference>
<dbReference type="InterPro" id="IPR001173">
    <property type="entry name" value="Glyco_trans_2-like"/>
</dbReference>